<keyword evidence="3" id="KW-1185">Reference proteome</keyword>
<proteinExistence type="predicted"/>
<reference evidence="1" key="1">
    <citation type="submission" date="2020-07" db="EMBL/GenBank/DDBJ databases">
        <authorList>
            <person name="Pettersson B.M.F."/>
            <person name="Behra P.R.K."/>
            <person name="Ramesh M."/>
            <person name="Das S."/>
            <person name="Dasgupta S."/>
            <person name="Kirsebom L.A."/>
        </authorList>
    </citation>
    <scope>NUCLEOTIDE SEQUENCE</scope>
    <source>
        <strain evidence="1">DSM 45406</strain>
    </source>
</reference>
<reference evidence="1" key="2">
    <citation type="journal article" date="2022" name="BMC Genomics">
        <title>Comparative genome analysis of mycobacteria focusing on tRNA and non-coding RNA.</title>
        <authorList>
            <person name="Behra P.R.K."/>
            <person name="Pettersson B.M.F."/>
            <person name="Ramesh M."/>
            <person name="Das S."/>
            <person name="Dasgupta S."/>
            <person name="Kirsebom L.A."/>
        </authorList>
    </citation>
    <scope>NUCLEOTIDE SEQUENCE</scope>
    <source>
        <strain evidence="1">DSM 45406</strain>
    </source>
</reference>
<dbReference type="AlphaFoldDB" id="A0A9X2YI25"/>
<organism evidence="1 4">
    <name type="scientific">Mycolicibacterium rufum</name>
    <dbReference type="NCBI Taxonomy" id="318424"/>
    <lineage>
        <taxon>Bacteria</taxon>
        <taxon>Bacillati</taxon>
        <taxon>Actinomycetota</taxon>
        <taxon>Actinomycetes</taxon>
        <taxon>Mycobacteriales</taxon>
        <taxon>Mycobacteriaceae</taxon>
        <taxon>Mycolicibacterium</taxon>
    </lineage>
</organism>
<reference evidence="2" key="3">
    <citation type="submission" date="2022-08" db="EMBL/GenBank/DDBJ databases">
        <title>Whole genome sequencing of non-tuberculosis mycobacteria type-strains.</title>
        <authorList>
            <person name="Igarashi Y."/>
            <person name="Osugi A."/>
            <person name="Mitarai S."/>
        </authorList>
    </citation>
    <scope>NUCLEOTIDE SEQUENCE</scope>
    <source>
        <strain evidence="2">JCM 16372</strain>
    </source>
</reference>
<protein>
    <submittedName>
        <fullName evidence="1">Uncharacterized protein</fullName>
    </submittedName>
</protein>
<dbReference type="Proteomes" id="UP001055159">
    <property type="component" value="Chromosome"/>
</dbReference>
<name>A0A9X2YI25_9MYCO</name>
<evidence type="ECO:0000313" key="1">
    <source>
        <dbReference type="EMBL" id="MCV7073909.1"/>
    </source>
</evidence>
<evidence type="ECO:0000313" key="4">
    <source>
        <dbReference type="Proteomes" id="UP001140272"/>
    </source>
</evidence>
<dbReference type="EMBL" id="JACKRN010000955">
    <property type="protein sequence ID" value="MCV7073909.1"/>
    <property type="molecule type" value="Genomic_DNA"/>
</dbReference>
<sequence length="86" mass="9149">MTLADPRPALAEHSSLVGYLMGVAATAHAIEELALDPNRVTTAAPDDFVHMLVGVASLGRAIERLVGTLPPVDTDPAPRAPQRWLR</sequence>
<dbReference type="Proteomes" id="UP001140272">
    <property type="component" value="Unassembled WGS sequence"/>
</dbReference>
<evidence type="ECO:0000313" key="2">
    <source>
        <dbReference type="EMBL" id="ULP39020.1"/>
    </source>
</evidence>
<gene>
    <name evidence="1" type="ORF">H7H73_30080</name>
    <name evidence="2" type="ORF">MJO55_11765</name>
</gene>
<dbReference type="EMBL" id="CP092427">
    <property type="protein sequence ID" value="ULP39020.1"/>
    <property type="molecule type" value="Genomic_DNA"/>
</dbReference>
<evidence type="ECO:0000313" key="3">
    <source>
        <dbReference type="Proteomes" id="UP001055159"/>
    </source>
</evidence>
<accession>A0A9X2YI25</accession>
<dbReference type="RefSeq" id="WP_052428811.1">
    <property type="nucleotide sequence ID" value="NZ_CP092427.2"/>
</dbReference>